<accession>A0ABT8BD71</accession>
<organism evidence="2 3">
    <name type="scientific">Methylobacterium adhaesivum</name>
    <dbReference type="NCBI Taxonomy" id="333297"/>
    <lineage>
        <taxon>Bacteria</taxon>
        <taxon>Pseudomonadati</taxon>
        <taxon>Pseudomonadota</taxon>
        <taxon>Alphaproteobacteria</taxon>
        <taxon>Hyphomicrobiales</taxon>
        <taxon>Methylobacteriaceae</taxon>
        <taxon>Methylobacterium</taxon>
    </lineage>
</organism>
<dbReference type="InterPro" id="IPR000847">
    <property type="entry name" value="LysR_HTH_N"/>
</dbReference>
<dbReference type="PANTHER" id="PTHR30427:SF1">
    <property type="entry name" value="TRANSCRIPTIONAL ACTIVATOR PROTEIN LYSR"/>
    <property type="match status" value="1"/>
</dbReference>
<evidence type="ECO:0000259" key="1">
    <source>
        <dbReference type="PROSITE" id="PS50931"/>
    </source>
</evidence>
<keyword evidence="3" id="KW-1185">Reference proteome</keyword>
<dbReference type="InterPro" id="IPR036388">
    <property type="entry name" value="WH-like_DNA-bd_sf"/>
</dbReference>
<dbReference type="EMBL" id="JAUFPX010000002">
    <property type="protein sequence ID" value="MDN3590028.1"/>
    <property type="molecule type" value="Genomic_DNA"/>
</dbReference>
<gene>
    <name evidence="2" type="ORF">QWZ12_05300</name>
</gene>
<dbReference type="PROSITE" id="PS50931">
    <property type="entry name" value="HTH_LYSR"/>
    <property type="match status" value="1"/>
</dbReference>
<proteinExistence type="predicted"/>
<dbReference type="SUPFAM" id="SSF46785">
    <property type="entry name" value="Winged helix' DNA-binding domain"/>
    <property type="match status" value="1"/>
</dbReference>
<dbReference type="InterPro" id="IPR036390">
    <property type="entry name" value="WH_DNA-bd_sf"/>
</dbReference>
<dbReference type="Gene3D" id="1.10.10.10">
    <property type="entry name" value="Winged helix-like DNA-binding domain superfamily/Winged helix DNA-binding domain"/>
    <property type="match status" value="1"/>
</dbReference>
<dbReference type="RefSeq" id="WP_238221358.1">
    <property type="nucleotide sequence ID" value="NZ_BPQD01000001.1"/>
</dbReference>
<reference evidence="3" key="1">
    <citation type="journal article" date="2019" name="Int. J. Syst. Evol. Microbiol.">
        <title>The Global Catalogue of Microorganisms (GCM) 10K type strain sequencing project: providing services to taxonomists for standard genome sequencing and annotation.</title>
        <authorList>
            <consortium name="The Broad Institute Genomics Platform"/>
            <consortium name="The Broad Institute Genome Sequencing Center for Infectious Disease"/>
            <person name="Wu L."/>
            <person name="Ma J."/>
        </authorList>
    </citation>
    <scope>NUCLEOTIDE SEQUENCE [LARGE SCALE GENOMIC DNA]</scope>
    <source>
        <strain evidence="3">CECT 7069</strain>
    </source>
</reference>
<dbReference type="Proteomes" id="UP001224644">
    <property type="component" value="Unassembled WGS sequence"/>
</dbReference>
<evidence type="ECO:0000313" key="3">
    <source>
        <dbReference type="Proteomes" id="UP001224644"/>
    </source>
</evidence>
<comment type="caution">
    <text evidence="2">The sequence shown here is derived from an EMBL/GenBank/DDBJ whole genome shotgun (WGS) entry which is preliminary data.</text>
</comment>
<protein>
    <recommendedName>
        <fullName evidence="1">HTH lysR-type domain-containing protein</fullName>
    </recommendedName>
</protein>
<feature type="domain" description="HTH lysR-type" evidence="1">
    <location>
        <begin position="1"/>
        <end position="23"/>
    </location>
</feature>
<evidence type="ECO:0000313" key="2">
    <source>
        <dbReference type="EMBL" id="MDN3590028.1"/>
    </source>
</evidence>
<dbReference type="PANTHER" id="PTHR30427">
    <property type="entry name" value="TRANSCRIPTIONAL ACTIVATOR PROTEIN LYSR"/>
    <property type="match status" value="1"/>
</dbReference>
<name>A0ABT8BD71_9HYPH</name>
<sequence length="128" mass="13926">MAQLEATLGFALFVRGHGSARPTPEGAAFAREVERTYAGLDHLTRATREIRELGTGLLDSRRSPPPPRRAFRGAGGPARACFRYNLGLGSLSVDAVCIMPRGHALARWRANWIADLADDMKIAVELRG</sequence>